<gene>
    <name evidence="1" type="ORF">QFC20_005399</name>
</gene>
<sequence length="327" mass="36682">MVTNLPTSYDAFFSHPPLIHPTVHFRLHGPSSPARNDDGSDTLDCALRTTVYLNDRLFIDPYELEDRWGPASVDDGELWHAPSNSHAQAQATIPTERSRHSSKDLEQNEPVREAPAIRWKLEPPVPDLERPVRYQFTRRIEVANHNYQPRPSSAADDAIHQAQPEIHDYPYEAVLHIIQQTYSSSMNLDGSLDMDIPTHMRYQEPSSSEDGYRQILLGDVQTPAEEGEPPQDVILDVSWSCRSVASAGGRRLVENHNDYTTTPLQLLAPADGRPHHIALPTAIAAHAAFVPPLTFVVVVLSSLYITRALLKLWSRSRTQVQDGKTTL</sequence>
<reference evidence="1" key="1">
    <citation type="submission" date="2023-04" db="EMBL/GenBank/DDBJ databases">
        <title>Draft Genome sequencing of Naganishia species isolated from polar environments using Oxford Nanopore Technology.</title>
        <authorList>
            <person name="Leo P."/>
            <person name="Venkateswaran K."/>
        </authorList>
    </citation>
    <scope>NUCLEOTIDE SEQUENCE</scope>
    <source>
        <strain evidence="1">MNA-CCFEE 5262</strain>
    </source>
</reference>
<organism evidence="1 2">
    <name type="scientific">Naganishia adeliensis</name>
    <dbReference type="NCBI Taxonomy" id="92952"/>
    <lineage>
        <taxon>Eukaryota</taxon>
        <taxon>Fungi</taxon>
        <taxon>Dikarya</taxon>
        <taxon>Basidiomycota</taxon>
        <taxon>Agaricomycotina</taxon>
        <taxon>Tremellomycetes</taxon>
        <taxon>Filobasidiales</taxon>
        <taxon>Filobasidiaceae</taxon>
        <taxon>Naganishia</taxon>
    </lineage>
</organism>
<name>A0ACC2VQ00_9TREE</name>
<dbReference type="Proteomes" id="UP001230649">
    <property type="component" value="Unassembled WGS sequence"/>
</dbReference>
<accession>A0ACC2VQ00</accession>
<evidence type="ECO:0000313" key="1">
    <source>
        <dbReference type="EMBL" id="KAJ9100706.1"/>
    </source>
</evidence>
<evidence type="ECO:0000313" key="2">
    <source>
        <dbReference type="Proteomes" id="UP001230649"/>
    </source>
</evidence>
<comment type="caution">
    <text evidence="1">The sequence shown here is derived from an EMBL/GenBank/DDBJ whole genome shotgun (WGS) entry which is preliminary data.</text>
</comment>
<dbReference type="EMBL" id="JASBWS010000074">
    <property type="protein sequence ID" value="KAJ9100706.1"/>
    <property type="molecule type" value="Genomic_DNA"/>
</dbReference>
<proteinExistence type="predicted"/>
<protein>
    <submittedName>
        <fullName evidence="1">Uncharacterized protein</fullName>
    </submittedName>
</protein>
<keyword evidence="2" id="KW-1185">Reference proteome</keyword>